<dbReference type="GO" id="GO:0022857">
    <property type="term" value="F:transmembrane transporter activity"/>
    <property type="evidence" value="ECO:0007669"/>
    <property type="project" value="InterPro"/>
</dbReference>
<dbReference type="InterPro" id="IPR005895">
    <property type="entry name" value="ABC_transptr_haem_export_CcmA"/>
</dbReference>
<evidence type="ECO:0000259" key="7">
    <source>
        <dbReference type="PROSITE" id="PS50893"/>
    </source>
</evidence>
<dbReference type="PANTHER" id="PTHR43499">
    <property type="entry name" value="ABC TRANSPORTER I FAMILY MEMBER 1"/>
    <property type="match status" value="1"/>
</dbReference>
<dbReference type="GO" id="GO:0017004">
    <property type="term" value="P:cytochrome complex assembly"/>
    <property type="evidence" value="ECO:0007669"/>
    <property type="project" value="UniProtKB-KW"/>
</dbReference>
<keyword evidence="3" id="KW-0201">Cytochrome c-type biogenesis</keyword>
<dbReference type="NCBIfam" id="TIGR01189">
    <property type="entry name" value="ccmA"/>
    <property type="match status" value="1"/>
</dbReference>
<dbReference type="Pfam" id="PF00005">
    <property type="entry name" value="ABC_tran"/>
    <property type="match status" value="1"/>
</dbReference>
<dbReference type="AlphaFoldDB" id="A0A501PN32"/>
<proteinExistence type="predicted"/>
<accession>A0A501PN32</accession>
<feature type="domain" description="ABC transporter" evidence="7">
    <location>
        <begin position="2"/>
        <end position="218"/>
    </location>
</feature>
<protein>
    <submittedName>
        <fullName evidence="8">Heme ABC exporter ATP-binding protein CcmA</fullName>
    </submittedName>
</protein>
<evidence type="ECO:0000313" key="9">
    <source>
        <dbReference type="Proteomes" id="UP000319148"/>
    </source>
</evidence>
<keyword evidence="9" id="KW-1185">Reference proteome</keyword>
<evidence type="ECO:0000256" key="6">
    <source>
        <dbReference type="ARBA" id="ARBA00023136"/>
    </source>
</evidence>
<dbReference type="EMBL" id="VFIY01000005">
    <property type="protein sequence ID" value="TPD61568.1"/>
    <property type="molecule type" value="Genomic_DNA"/>
</dbReference>
<keyword evidence="6" id="KW-0472">Membrane</keyword>
<reference evidence="9" key="1">
    <citation type="submission" date="2019-06" db="EMBL/GenBank/DDBJ databases">
        <title>The complete genome of Emcibacter congregatus ZYLT.</title>
        <authorList>
            <person name="Zhao Z."/>
        </authorList>
    </citation>
    <scope>NUCLEOTIDE SEQUENCE [LARGE SCALE GENOMIC DNA]</scope>
    <source>
        <strain evidence="9">MCCC 1A06723</strain>
    </source>
</reference>
<dbReference type="GO" id="GO:0005524">
    <property type="term" value="F:ATP binding"/>
    <property type="evidence" value="ECO:0007669"/>
    <property type="project" value="UniProtKB-KW"/>
</dbReference>
<evidence type="ECO:0000256" key="5">
    <source>
        <dbReference type="ARBA" id="ARBA00022967"/>
    </source>
</evidence>
<keyword evidence="1" id="KW-0813">Transport</keyword>
<evidence type="ECO:0000256" key="3">
    <source>
        <dbReference type="ARBA" id="ARBA00022748"/>
    </source>
</evidence>
<organism evidence="8 9">
    <name type="scientific">Emcibacter nanhaiensis</name>
    <dbReference type="NCBI Taxonomy" id="1505037"/>
    <lineage>
        <taxon>Bacteria</taxon>
        <taxon>Pseudomonadati</taxon>
        <taxon>Pseudomonadota</taxon>
        <taxon>Alphaproteobacteria</taxon>
        <taxon>Emcibacterales</taxon>
        <taxon>Emcibacteraceae</taxon>
        <taxon>Emcibacter</taxon>
    </lineage>
</organism>
<evidence type="ECO:0000313" key="8">
    <source>
        <dbReference type="EMBL" id="TPD61568.1"/>
    </source>
</evidence>
<gene>
    <name evidence="8" type="primary">ccmA</name>
    <name evidence="8" type="ORF">FIV46_04990</name>
</gene>
<evidence type="ECO:0000256" key="2">
    <source>
        <dbReference type="ARBA" id="ARBA00022741"/>
    </source>
</evidence>
<dbReference type="SMART" id="SM00382">
    <property type="entry name" value="AAA"/>
    <property type="match status" value="1"/>
</dbReference>
<dbReference type="Gene3D" id="3.40.50.300">
    <property type="entry name" value="P-loop containing nucleotide triphosphate hydrolases"/>
    <property type="match status" value="1"/>
</dbReference>
<sequence length="220" mass="23580">MLEANGLCCVRGDFTVFTDLGFSLPRGKALVLRGPNGSGKSTLIKAIAGLLPVRAGFLAWEGEAFTGDGDWIAENICYLAHKNALKPELTVRENIAFWARLHGVEDGIDGAMAALGIDHLGDQPARYLSSGQGRRTALARMVCHRGAIWLLDEPTVGLDQDSVQRLSAVMTSHLDRGGLIVTATHIDLGLARDRSIVLDLGQFSGKGAVADDWSLSEVWS</sequence>
<evidence type="ECO:0000256" key="4">
    <source>
        <dbReference type="ARBA" id="ARBA00022840"/>
    </source>
</evidence>
<keyword evidence="2" id="KW-0547">Nucleotide-binding</keyword>
<dbReference type="OrthoDB" id="9800654at2"/>
<dbReference type="RefSeq" id="WP_139939020.1">
    <property type="nucleotide sequence ID" value="NZ_JBHSYP010000003.1"/>
</dbReference>
<evidence type="ECO:0000256" key="1">
    <source>
        <dbReference type="ARBA" id="ARBA00022448"/>
    </source>
</evidence>
<dbReference type="Proteomes" id="UP000319148">
    <property type="component" value="Unassembled WGS sequence"/>
</dbReference>
<dbReference type="PANTHER" id="PTHR43499:SF1">
    <property type="entry name" value="ABC TRANSPORTER I FAMILY MEMBER 1"/>
    <property type="match status" value="1"/>
</dbReference>
<dbReference type="InterPro" id="IPR027417">
    <property type="entry name" value="P-loop_NTPase"/>
</dbReference>
<comment type="caution">
    <text evidence="8">The sequence shown here is derived from an EMBL/GenBank/DDBJ whole genome shotgun (WGS) entry which is preliminary data.</text>
</comment>
<dbReference type="InterPro" id="IPR003439">
    <property type="entry name" value="ABC_transporter-like_ATP-bd"/>
</dbReference>
<name>A0A501PN32_9PROT</name>
<keyword evidence="4 8" id="KW-0067">ATP-binding</keyword>
<dbReference type="SUPFAM" id="SSF52540">
    <property type="entry name" value="P-loop containing nucleoside triphosphate hydrolases"/>
    <property type="match status" value="1"/>
</dbReference>
<dbReference type="InterPro" id="IPR003593">
    <property type="entry name" value="AAA+_ATPase"/>
</dbReference>
<keyword evidence="5" id="KW-1278">Translocase</keyword>
<dbReference type="PROSITE" id="PS50893">
    <property type="entry name" value="ABC_TRANSPORTER_2"/>
    <property type="match status" value="1"/>
</dbReference>
<dbReference type="GO" id="GO:0016887">
    <property type="term" value="F:ATP hydrolysis activity"/>
    <property type="evidence" value="ECO:0007669"/>
    <property type="project" value="InterPro"/>
</dbReference>